<geneLocation type="plasmid" evidence="1">
    <name>unnamed5</name>
</geneLocation>
<dbReference type="AlphaFoldDB" id="A0A4P7LVM9"/>
<evidence type="ECO:0000313" key="1">
    <source>
        <dbReference type="EMBL" id="QBY56531.1"/>
    </source>
</evidence>
<dbReference type="EMBL" id="CP038640">
    <property type="protein sequence ID" value="QBY56531.1"/>
    <property type="molecule type" value="Genomic_DNA"/>
</dbReference>
<keyword evidence="1" id="KW-0614">Plasmid</keyword>
<dbReference type="OrthoDB" id="8400336at2"/>
<evidence type="ECO:0000313" key="2">
    <source>
        <dbReference type="Proteomes" id="UP000295294"/>
    </source>
</evidence>
<dbReference type="Proteomes" id="UP000295294">
    <property type="component" value="Plasmid unnamed5"/>
</dbReference>
<accession>A0A4P7LVM9</accession>
<organism evidence="1 2">
    <name type="scientific">Cupriavidus oxalaticus</name>
    <dbReference type="NCBI Taxonomy" id="96344"/>
    <lineage>
        <taxon>Bacteria</taxon>
        <taxon>Pseudomonadati</taxon>
        <taxon>Pseudomonadota</taxon>
        <taxon>Betaproteobacteria</taxon>
        <taxon>Burkholderiales</taxon>
        <taxon>Burkholderiaceae</taxon>
        <taxon>Cupriavidus</taxon>
    </lineage>
</organism>
<dbReference type="KEGG" id="cox:E0W60_36590"/>
<reference evidence="1 2" key="1">
    <citation type="submission" date="2019-03" db="EMBL/GenBank/DDBJ databases">
        <title>Efficiently degradation of phenoxyalkanoic acid herbicides by Cupriavidus oxalaticus strain X32.</title>
        <authorList>
            <person name="Sheng X."/>
        </authorList>
    </citation>
    <scope>NUCLEOTIDE SEQUENCE [LARGE SCALE GENOMIC DNA]</scope>
    <source>
        <strain evidence="1 2">X32</strain>
        <plasmid evidence="1 2">unnamed5</plasmid>
    </source>
</reference>
<gene>
    <name evidence="1" type="ORF">E0W60_36590</name>
</gene>
<protein>
    <submittedName>
        <fullName evidence="1">Prevent-host-death protein</fullName>
    </submittedName>
</protein>
<name>A0A4P7LVM9_9BURK</name>
<dbReference type="NCBIfam" id="NF041551">
    <property type="entry name" value="YlcI_YnfO_N"/>
    <property type="match status" value="1"/>
</dbReference>
<dbReference type="RefSeq" id="WP_015061684.1">
    <property type="nucleotide sequence ID" value="NZ_CP038640.1"/>
</dbReference>
<sequence>MKTASIPSVRVEPEFRDEIERLLGEGESLSQFVEAAVRASARQRKNQAEFVARGVSSLANARKTGEYFDAGEVMQRLRKKLDLAKTRRATASR</sequence>
<proteinExistence type="predicted"/>